<evidence type="ECO:0000256" key="3">
    <source>
        <dbReference type="ARBA" id="ARBA00022771"/>
    </source>
</evidence>
<keyword evidence="1" id="KW-0479">Metal-binding</keyword>
<evidence type="ECO:0000256" key="1">
    <source>
        <dbReference type="ARBA" id="ARBA00022723"/>
    </source>
</evidence>
<protein>
    <submittedName>
        <fullName evidence="9">HUNB protein</fullName>
    </submittedName>
</protein>
<sequence>MVFLPIIPSSYQEINDNFSRQVVACHYQVQYSQVQLIYKNINLFKEFIRYPNIMNEYRTDRSLSIMSNIIPLPSESINPIQNILQCSLCVFATSNRSEFSEHLTSHYTSKRNNSSLKAVLTHLPILKSTLNQNDNSSSPFILAEYKHNKREETDESSLHVSRVNLQSNISKQDKSFREAKNCKKCNFIASTKMEYWEHMRCHIKGFTCSECSFVTKYKHHMNHHWLSVHDGSKPFKCKKCLYTCVSKSMLTSHLKKHSNIYPYRCADCTYKTKFCNALKKHLRKKEHQPAMVLNADGSPNPLSIIDVYGTKRGPKQKSSAKNQETSKNIVAASNTNNQLDSRVTSSPLSLYSSIARYLTLTAINGISNGHWINHDMNKNQSVTMFPYSDLIAAFNLSNHILLCEDATLADENLQKTDNAQSDILTEYAKMFTILSANKMPEMFAQNLPHFDTTDNIGEPDFSDNVKAISESSTFLAIKTQLECHRTESIDIPLDLRMIDVIKNNHLQFQALTDTTSSKVSGTSKRKGKAIKLEHHLIKNNTDKKSEQNEDVSFNNKSPSDDFYKISQKIKNIKDKADLFDAKLTCYYCEIVFGNVIMYAVHMGCHNFDDPYTCNICGHQCIDKLSFFLHIAQSEH</sequence>
<feature type="non-terminal residue" evidence="9">
    <location>
        <position position="1"/>
    </location>
</feature>
<proteinExistence type="inferred from homology"/>
<evidence type="ECO:0000313" key="9">
    <source>
        <dbReference type="EMBL" id="KAG5328741.1"/>
    </source>
</evidence>
<dbReference type="PROSITE" id="PS00028">
    <property type="entry name" value="ZINC_FINGER_C2H2_1"/>
    <property type="match status" value="3"/>
</dbReference>
<accession>A0A836K242</accession>
<dbReference type="PROSITE" id="PS50157">
    <property type="entry name" value="ZINC_FINGER_C2H2_2"/>
    <property type="match status" value="2"/>
</dbReference>
<keyword evidence="10" id="KW-1185">Reference proteome</keyword>
<evidence type="ECO:0000259" key="8">
    <source>
        <dbReference type="PROSITE" id="PS50157"/>
    </source>
</evidence>
<name>A0A836K242_9HYME</name>
<dbReference type="Proteomes" id="UP000669903">
    <property type="component" value="Unassembled WGS sequence"/>
</dbReference>
<keyword evidence="5" id="KW-0539">Nucleus</keyword>
<dbReference type="InterPro" id="IPR013087">
    <property type="entry name" value="Znf_C2H2_type"/>
</dbReference>
<dbReference type="PANTHER" id="PTHR24388">
    <property type="entry name" value="ZINC FINGER PROTEIN"/>
    <property type="match status" value="1"/>
</dbReference>
<dbReference type="InterPro" id="IPR050527">
    <property type="entry name" value="Snail/Krueppel_Znf"/>
</dbReference>
<dbReference type="GO" id="GO:0000981">
    <property type="term" value="F:DNA-binding transcription factor activity, RNA polymerase II-specific"/>
    <property type="evidence" value="ECO:0007669"/>
    <property type="project" value="TreeGrafter"/>
</dbReference>
<gene>
    <name evidence="9" type="primary">Hb_0</name>
    <name evidence="9" type="ORF">G6Z76_0002643</name>
</gene>
<comment type="similarity">
    <text evidence="6">Belongs to the snail C2H2-type zinc-finger protein family.</text>
</comment>
<evidence type="ECO:0000256" key="2">
    <source>
        <dbReference type="ARBA" id="ARBA00022737"/>
    </source>
</evidence>
<keyword evidence="2" id="KW-0677">Repeat</keyword>
<organism evidence="9 10">
    <name type="scientific">Acromyrmex charruanus</name>
    <dbReference type="NCBI Taxonomy" id="2715315"/>
    <lineage>
        <taxon>Eukaryota</taxon>
        <taxon>Metazoa</taxon>
        <taxon>Ecdysozoa</taxon>
        <taxon>Arthropoda</taxon>
        <taxon>Hexapoda</taxon>
        <taxon>Insecta</taxon>
        <taxon>Pterygota</taxon>
        <taxon>Neoptera</taxon>
        <taxon>Endopterygota</taxon>
        <taxon>Hymenoptera</taxon>
        <taxon>Apocrita</taxon>
        <taxon>Aculeata</taxon>
        <taxon>Formicoidea</taxon>
        <taxon>Formicidae</taxon>
        <taxon>Myrmicinae</taxon>
        <taxon>Acromyrmex</taxon>
    </lineage>
</organism>
<reference evidence="9" key="1">
    <citation type="submission" date="2020-03" db="EMBL/GenBank/DDBJ databases">
        <title>Relaxed selection underlies rapid genomic changes in the transitions from sociality to social parasitism in ants.</title>
        <authorList>
            <person name="Bi X."/>
        </authorList>
    </citation>
    <scope>NUCLEOTIDE SEQUENCE</scope>
    <source>
        <strain evidence="9">BGI-DK2014a</strain>
        <tissue evidence="9">Whole body</tissue>
    </source>
</reference>
<dbReference type="EMBL" id="JAANIC010006517">
    <property type="protein sequence ID" value="KAG5328741.1"/>
    <property type="molecule type" value="Genomic_DNA"/>
</dbReference>
<keyword evidence="3 7" id="KW-0863">Zinc-finger</keyword>
<feature type="domain" description="C2H2-type" evidence="8">
    <location>
        <begin position="206"/>
        <end position="234"/>
    </location>
</feature>
<evidence type="ECO:0000313" key="10">
    <source>
        <dbReference type="Proteomes" id="UP000669903"/>
    </source>
</evidence>
<dbReference type="PANTHER" id="PTHR24388:SF53">
    <property type="entry name" value="CHORION TRANSCRIPTION FACTOR CF2-RELATED"/>
    <property type="match status" value="1"/>
</dbReference>
<evidence type="ECO:0000256" key="7">
    <source>
        <dbReference type="PROSITE-ProRule" id="PRU00042"/>
    </source>
</evidence>
<feature type="non-terminal residue" evidence="9">
    <location>
        <position position="635"/>
    </location>
</feature>
<comment type="caution">
    <text evidence="9">The sequence shown here is derived from an EMBL/GenBank/DDBJ whole genome shotgun (WGS) entry which is preliminary data.</text>
</comment>
<dbReference type="GO" id="GO:0000978">
    <property type="term" value="F:RNA polymerase II cis-regulatory region sequence-specific DNA binding"/>
    <property type="evidence" value="ECO:0007669"/>
    <property type="project" value="TreeGrafter"/>
</dbReference>
<feature type="domain" description="C2H2-type" evidence="8">
    <location>
        <begin position="235"/>
        <end position="262"/>
    </location>
</feature>
<dbReference type="SUPFAM" id="SSF57667">
    <property type="entry name" value="beta-beta-alpha zinc fingers"/>
    <property type="match status" value="3"/>
</dbReference>
<evidence type="ECO:0000256" key="5">
    <source>
        <dbReference type="ARBA" id="ARBA00023242"/>
    </source>
</evidence>
<dbReference type="Gene3D" id="3.30.160.60">
    <property type="entry name" value="Classic Zinc Finger"/>
    <property type="match status" value="2"/>
</dbReference>
<dbReference type="AlphaFoldDB" id="A0A836K242"/>
<dbReference type="GO" id="GO:0008270">
    <property type="term" value="F:zinc ion binding"/>
    <property type="evidence" value="ECO:0007669"/>
    <property type="project" value="UniProtKB-KW"/>
</dbReference>
<keyword evidence="4" id="KW-0862">Zinc</keyword>
<dbReference type="InterPro" id="IPR036236">
    <property type="entry name" value="Znf_C2H2_sf"/>
</dbReference>
<dbReference type="SMART" id="SM00355">
    <property type="entry name" value="ZnF_C2H2"/>
    <property type="match status" value="7"/>
</dbReference>
<evidence type="ECO:0000256" key="6">
    <source>
        <dbReference type="ARBA" id="ARBA00037948"/>
    </source>
</evidence>
<evidence type="ECO:0000256" key="4">
    <source>
        <dbReference type="ARBA" id="ARBA00022833"/>
    </source>
</evidence>